<dbReference type="Gene3D" id="3.30.420.60">
    <property type="entry name" value="eRF1 domain 2"/>
    <property type="match status" value="1"/>
</dbReference>
<evidence type="ECO:0000313" key="3">
    <source>
        <dbReference type="Proteomes" id="UP001212498"/>
    </source>
</evidence>
<accession>A0ABT4TD71</accession>
<dbReference type="RefSeq" id="WP_271280165.1">
    <property type="nucleotide sequence ID" value="NZ_BAABFD010000002.1"/>
</dbReference>
<comment type="caution">
    <text evidence="2">The sequence shown here is derived from an EMBL/GenBank/DDBJ whole genome shotgun (WGS) entry which is preliminary data.</text>
</comment>
<keyword evidence="3" id="KW-1185">Reference proteome</keyword>
<gene>
    <name evidence="2" type="ORF">OUY24_41245</name>
</gene>
<reference evidence="2 3" key="1">
    <citation type="submission" date="2022-11" db="EMBL/GenBank/DDBJ databases">
        <title>Nonomuraea corallina sp. nov., a new species of the genus Nonomuraea isolated from sea side sediment in Thai sea.</title>
        <authorList>
            <person name="Ngamcharungchit C."/>
            <person name="Matsumoto A."/>
            <person name="Suriyachadkun C."/>
            <person name="Panbangred W."/>
            <person name="Inahashi Y."/>
            <person name="Intra B."/>
        </authorList>
    </citation>
    <scope>NUCLEOTIDE SEQUENCE [LARGE SCALE GENOMIC DNA]</scope>
    <source>
        <strain evidence="2 3">DSM 43553</strain>
    </source>
</reference>
<dbReference type="EMBL" id="JAPNUD010000253">
    <property type="protein sequence ID" value="MDA0647090.1"/>
    <property type="molecule type" value="Genomic_DNA"/>
</dbReference>
<dbReference type="Pfam" id="PF18854">
    <property type="entry name" value="baeRF_family10"/>
    <property type="match status" value="1"/>
</dbReference>
<organism evidence="2 3">
    <name type="scientific">Nonomuraea ferruginea</name>
    <dbReference type="NCBI Taxonomy" id="46174"/>
    <lineage>
        <taxon>Bacteria</taxon>
        <taxon>Bacillati</taxon>
        <taxon>Actinomycetota</taxon>
        <taxon>Actinomycetes</taxon>
        <taxon>Streptosporangiales</taxon>
        <taxon>Streptosporangiaceae</taxon>
        <taxon>Nonomuraea</taxon>
    </lineage>
</organism>
<feature type="region of interest" description="Disordered" evidence="1">
    <location>
        <begin position="166"/>
        <end position="187"/>
    </location>
</feature>
<dbReference type="Proteomes" id="UP001212498">
    <property type="component" value="Unassembled WGS sequence"/>
</dbReference>
<name>A0ABT4TD71_9ACTN</name>
<sequence>MAAIEELDDKALLELSGRTDAAGVLSVYVNADPGGDRNAAAIDLKNRYRELRRRVAEEGPAERRREVVAALDRLGPEVEELATPIESGRGRIAFAALGDDWVVRLDSQMPVPNRVVLDDGPFVHPLLELLDEGRPAGVVLVSSDDARLLEWRLGRLRQVSQLEQEDLEAPHERAGQIGGGPAGQYNTPMREQRKARERAWAQRFLDRVAETVTNLTEERRWERILVSGGDQWAEILAGKLPEPLRDRVIRDTRVLAGLDDPGLLAAVTERLHAEHTASERRLLEQVLDAGLSKKGALGLSQVAGALNEGRVAHLVYDPEVRYVGSVDADGTLYADTETGVRRHTPEPRLNERLVERALATGARVSPIEGAGAGVLGDAGGIGALLRW</sequence>
<evidence type="ECO:0000256" key="1">
    <source>
        <dbReference type="SAM" id="MobiDB-lite"/>
    </source>
</evidence>
<proteinExistence type="predicted"/>
<protein>
    <submittedName>
        <fullName evidence="2">VLRF1 family aeRF1-type release factor</fullName>
    </submittedName>
</protein>
<dbReference type="InterPro" id="IPR041202">
    <property type="entry name" value="BaeRF_family10"/>
</dbReference>
<evidence type="ECO:0000313" key="2">
    <source>
        <dbReference type="EMBL" id="MDA0647090.1"/>
    </source>
</evidence>
<dbReference type="InterPro" id="IPR042226">
    <property type="entry name" value="eFR1_2_sf"/>
</dbReference>